<dbReference type="RefSeq" id="WP_112166052.1">
    <property type="nucleotide sequence ID" value="NZ_JYDE01000014.1"/>
</dbReference>
<evidence type="ECO:0000256" key="1">
    <source>
        <dbReference type="SAM" id="MobiDB-lite"/>
    </source>
</evidence>
<dbReference type="Pfam" id="PF13730">
    <property type="entry name" value="HTH_36"/>
    <property type="match status" value="1"/>
</dbReference>
<feature type="compositionally biased region" description="Basic and acidic residues" evidence="1">
    <location>
        <begin position="106"/>
        <end position="138"/>
    </location>
</feature>
<organism evidence="3 4">
    <name type="scientific">Rahnella inusitata</name>
    <dbReference type="NCBI Taxonomy" id="58169"/>
    <lineage>
        <taxon>Bacteria</taxon>
        <taxon>Pseudomonadati</taxon>
        <taxon>Pseudomonadota</taxon>
        <taxon>Gammaproteobacteria</taxon>
        <taxon>Enterobacterales</taxon>
        <taxon>Yersiniaceae</taxon>
        <taxon>Rahnella</taxon>
    </lineage>
</organism>
<dbReference type="Proteomes" id="UP000284119">
    <property type="component" value="Unassembled WGS sequence"/>
</dbReference>
<keyword evidence="4" id="KW-1185">Reference proteome</keyword>
<dbReference type="Gene3D" id="1.10.10.10">
    <property type="entry name" value="Winged helix-like DNA-binding domain superfamily/Winged helix DNA-binding domain"/>
    <property type="match status" value="1"/>
</dbReference>
<evidence type="ECO:0000313" key="3">
    <source>
        <dbReference type="EMBL" id="RJT12821.1"/>
    </source>
</evidence>
<reference evidence="3 4" key="1">
    <citation type="submission" date="2018-09" db="EMBL/GenBank/DDBJ databases">
        <authorList>
            <person name="Le Fleche-Mateos A."/>
        </authorList>
    </citation>
    <scope>NUCLEOTIDE SEQUENCE [LARGE SCALE GENOMIC DNA]</scope>
    <source>
        <strain evidence="3 4">DSM 30078</strain>
    </source>
</reference>
<dbReference type="Pfam" id="PF09524">
    <property type="entry name" value="Phg_2220_C"/>
    <property type="match status" value="1"/>
</dbReference>
<dbReference type="InterPro" id="IPR011741">
    <property type="entry name" value="Phg_2220_C"/>
</dbReference>
<evidence type="ECO:0000259" key="2">
    <source>
        <dbReference type="Pfam" id="PF09524"/>
    </source>
</evidence>
<protein>
    <submittedName>
        <fullName evidence="3">GntR family transcriptional regulator</fullName>
    </submittedName>
</protein>
<feature type="domain" description="Phage conserved hypothetical protein C-terminal" evidence="2">
    <location>
        <begin position="177"/>
        <end position="247"/>
    </location>
</feature>
<evidence type="ECO:0000313" key="4">
    <source>
        <dbReference type="Proteomes" id="UP000284119"/>
    </source>
</evidence>
<gene>
    <name evidence="3" type="ORF">D5396_12640</name>
</gene>
<accession>A0ABX9NZ39</accession>
<dbReference type="SUPFAM" id="SSF46785">
    <property type="entry name" value="Winged helix' DNA-binding domain"/>
    <property type="match status" value="1"/>
</dbReference>
<dbReference type="InterPro" id="IPR036390">
    <property type="entry name" value="WH_DNA-bd_sf"/>
</dbReference>
<dbReference type="EMBL" id="RAHG01000005">
    <property type="protein sequence ID" value="RJT12821.1"/>
    <property type="molecule type" value="Genomic_DNA"/>
</dbReference>
<dbReference type="InterPro" id="IPR036388">
    <property type="entry name" value="WH-like_DNA-bd_sf"/>
</dbReference>
<comment type="caution">
    <text evidence="3">The sequence shown here is derived from an EMBL/GenBank/DDBJ whole genome shotgun (WGS) entry which is preliminary data.</text>
</comment>
<sequence>MSVKLSAYVWDGLAQAGVKGTQLLVMLRLADFSSDEGTCYPGIETISRQIGAGRSTVITAITQLQKDGWLSREERRKGNRNKTNLYYLNVKKLREAAAGFYSDSPVSEHSDSERSNSEYSNSERPENVNKSGFDRPESGGDPLVNSKQDPSDIKNLCQPAAQTDAEVEITDQAKQALKHLNQITGSRYQPAKSSLQNMRARLREGHTLEELQLVIEYKQVHWGDSPKMAEYLRPATLFQPDKFEGYLLSATKWAKSGRPVCVNGKWTADGEVAVDTAERDAAYRRFISGVAATKAPSKLEKLVCTEASKASVRSMRSDFAITTWAKIWKECAQRQQGVKAA</sequence>
<proteinExistence type="predicted"/>
<name>A0ABX9NZ39_9GAMM</name>
<feature type="region of interest" description="Disordered" evidence="1">
    <location>
        <begin position="102"/>
        <end position="154"/>
    </location>
</feature>